<reference evidence="1 2" key="1">
    <citation type="submission" date="2016-10" db="EMBL/GenBank/DDBJ databases">
        <authorList>
            <person name="de Groot N.N."/>
        </authorList>
    </citation>
    <scope>NUCLEOTIDE SEQUENCE [LARGE SCALE GENOMIC DNA]</scope>
    <source>
        <strain evidence="1 2">CGMCC 4.7037</strain>
    </source>
</reference>
<protein>
    <submittedName>
        <fullName evidence="1">Uncharacterized protein</fullName>
    </submittedName>
</protein>
<name>A0A1H6DVG1_9ACTN</name>
<evidence type="ECO:0000313" key="2">
    <source>
        <dbReference type="Proteomes" id="UP000236732"/>
    </source>
</evidence>
<sequence>MVLGYRLFRMLEQGGAFRVFSMAILAATSAA</sequence>
<organism evidence="1 2">
    <name type="scientific">Nonomuraea solani</name>
    <dbReference type="NCBI Taxonomy" id="1144553"/>
    <lineage>
        <taxon>Bacteria</taxon>
        <taxon>Bacillati</taxon>
        <taxon>Actinomycetota</taxon>
        <taxon>Actinomycetes</taxon>
        <taxon>Streptosporangiales</taxon>
        <taxon>Streptosporangiaceae</taxon>
        <taxon>Nonomuraea</taxon>
    </lineage>
</organism>
<dbReference type="Proteomes" id="UP000236732">
    <property type="component" value="Unassembled WGS sequence"/>
</dbReference>
<dbReference type="AlphaFoldDB" id="A0A1H6DVG1"/>
<dbReference type="EMBL" id="FNVT01000006">
    <property type="protein sequence ID" value="SEG89337.1"/>
    <property type="molecule type" value="Genomic_DNA"/>
</dbReference>
<proteinExistence type="predicted"/>
<gene>
    <name evidence="1" type="ORF">SAMN05444920_106433</name>
</gene>
<evidence type="ECO:0000313" key="1">
    <source>
        <dbReference type="EMBL" id="SEG89337.1"/>
    </source>
</evidence>
<keyword evidence="2" id="KW-1185">Reference proteome</keyword>
<accession>A0A1H6DVG1</accession>